<name>A0A2V1E908_9PLEO</name>
<dbReference type="Proteomes" id="UP000244855">
    <property type="component" value="Unassembled WGS sequence"/>
</dbReference>
<evidence type="ECO:0000313" key="3">
    <source>
        <dbReference type="Proteomes" id="UP000244855"/>
    </source>
</evidence>
<protein>
    <submittedName>
        <fullName evidence="2">Uncharacterized protein</fullName>
    </submittedName>
</protein>
<accession>A0A2V1E908</accession>
<dbReference type="EMBL" id="KZ805306">
    <property type="protein sequence ID" value="PVI07011.1"/>
    <property type="molecule type" value="Genomic_DNA"/>
</dbReference>
<organism evidence="2 3">
    <name type="scientific">Periconia macrospinosa</name>
    <dbReference type="NCBI Taxonomy" id="97972"/>
    <lineage>
        <taxon>Eukaryota</taxon>
        <taxon>Fungi</taxon>
        <taxon>Dikarya</taxon>
        <taxon>Ascomycota</taxon>
        <taxon>Pezizomycotina</taxon>
        <taxon>Dothideomycetes</taxon>
        <taxon>Pleosporomycetidae</taxon>
        <taxon>Pleosporales</taxon>
        <taxon>Massarineae</taxon>
        <taxon>Periconiaceae</taxon>
        <taxon>Periconia</taxon>
    </lineage>
</organism>
<keyword evidence="3" id="KW-1185">Reference proteome</keyword>
<feature type="region of interest" description="Disordered" evidence="1">
    <location>
        <begin position="31"/>
        <end position="70"/>
    </location>
</feature>
<reference evidence="2 3" key="1">
    <citation type="journal article" date="2018" name="Sci. Rep.">
        <title>Comparative genomics provides insights into the lifestyle and reveals functional heterogeneity of dark septate endophytic fungi.</title>
        <authorList>
            <person name="Knapp D.G."/>
            <person name="Nemeth J.B."/>
            <person name="Barry K."/>
            <person name="Hainaut M."/>
            <person name="Henrissat B."/>
            <person name="Johnson J."/>
            <person name="Kuo A."/>
            <person name="Lim J.H.P."/>
            <person name="Lipzen A."/>
            <person name="Nolan M."/>
            <person name="Ohm R.A."/>
            <person name="Tamas L."/>
            <person name="Grigoriev I.V."/>
            <person name="Spatafora J.W."/>
            <person name="Nagy L.G."/>
            <person name="Kovacs G.M."/>
        </authorList>
    </citation>
    <scope>NUCLEOTIDE SEQUENCE [LARGE SCALE GENOMIC DNA]</scope>
    <source>
        <strain evidence="2 3">DSE2036</strain>
    </source>
</reference>
<evidence type="ECO:0000256" key="1">
    <source>
        <dbReference type="SAM" id="MobiDB-lite"/>
    </source>
</evidence>
<proteinExistence type="predicted"/>
<sequence length="288" mass="31238">MPVTVEQNEINEGEIAGVPKRCSSIAKKHWRQAHESTATDGVDGRGQRSWTKAEGSAAGRRFRTSQGPHRASRCWIGASDPVAALDGAAMTLADPAGPARQVRLWPCCSPPRIHPCPPLAPRLSTPRRPIPELPVPACQSLRCARSVASASFGTTSSSPTAVPEIAVYYLDPLPPLRQQALLLPYLNPSFCLRSSEVCFLSFCTCLFQTEDLSDVVPLFFATLHCIASRLIVVLYILPIHHHTHSFTPIPRQPWPPSASPTAASWAWCSPSCSFSRPSPPPTPTCTCT</sequence>
<dbReference type="AlphaFoldDB" id="A0A2V1E908"/>
<gene>
    <name evidence="2" type="ORF">DM02DRAFT_382478</name>
</gene>
<evidence type="ECO:0000313" key="2">
    <source>
        <dbReference type="EMBL" id="PVI07011.1"/>
    </source>
</evidence>